<keyword evidence="2" id="KW-1185">Reference proteome</keyword>
<protein>
    <submittedName>
        <fullName evidence="1">Uncharacterized protein</fullName>
    </submittedName>
</protein>
<dbReference type="EMBL" id="AXCM01006965">
    <property type="status" value="NOT_ANNOTATED_CDS"/>
    <property type="molecule type" value="Genomic_DNA"/>
</dbReference>
<accession>A0A182LXF1</accession>
<dbReference type="AlphaFoldDB" id="A0A182LXF1"/>
<proteinExistence type="predicted"/>
<evidence type="ECO:0000313" key="1">
    <source>
        <dbReference type="EnsemblMetazoa" id="ACUA004283-PA"/>
    </source>
</evidence>
<evidence type="ECO:0000313" key="2">
    <source>
        <dbReference type="Proteomes" id="UP000075883"/>
    </source>
</evidence>
<dbReference type="VEuPathDB" id="VectorBase:ACUA004283"/>
<reference evidence="2" key="1">
    <citation type="submission" date="2013-09" db="EMBL/GenBank/DDBJ databases">
        <title>The Genome Sequence of Anopheles culicifacies species A.</title>
        <authorList>
            <consortium name="The Broad Institute Genomics Platform"/>
            <person name="Neafsey D.E."/>
            <person name="Besansky N."/>
            <person name="Howell P."/>
            <person name="Walton C."/>
            <person name="Young S.K."/>
            <person name="Zeng Q."/>
            <person name="Gargeya S."/>
            <person name="Fitzgerald M."/>
            <person name="Haas B."/>
            <person name="Abouelleil A."/>
            <person name="Allen A.W."/>
            <person name="Alvarado L."/>
            <person name="Arachchi H.M."/>
            <person name="Berlin A.M."/>
            <person name="Chapman S.B."/>
            <person name="Gainer-Dewar J."/>
            <person name="Goldberg J."/>
            <person name="Griggs A."/>
            <person name="Gujja S."/>
            <person name="Hansen M."/>
            <person name="Howarth C."/>
            <person name="Imamovic A."/>
            <person name="Ireland A."/>
            <person name="Larimer J."/>
            <person name="McCowan C."/>
            <person name="Murphy C."/>
            <person name="Pearson M."/>
            <person name="Poon T.W."/>
            <person name="Priest M."/>
            <person name="Roberts A."/>
            <person name="Saif S."/>
            <person name="Shea T."/>
            <person name="Sisk P."/>
            <person name="Sykes S."/>
            <person name="Wortman J."/>
            <person name="Nusbaum C."/>
            <person name="Birren B."/>
        </authorList>
    </citation>
    <scope>NUCLEOTIDE SEQUENCE [LARGE SCALE GENOMIC DNA]</scope>
    <source>
        <strain evidence="2">A-37</strain>
    </source>
</reference>
<organism evidence="1 2">
    <name type="scientific">Anopheles culicifacies</name>
    <dbReference type="NCBI Taxonomy" id="139723"/>
    <lineage>
        <taxon>Eukaryota</taxon>
        <taxon>Metazoa</taxon>
        <taxon>Ecdysozoa</taxon>
        <taxon>Arthropoda</taxon>
        <taxon>Hexapoda</taxon>
        <taxon>Insecta</taxon>
        <taxon>Pterygota</taxon>
        <taxon>Neoptera</taxon>
        <taxon>Endopterygota</taxon>
        <taxon>Diptera</taxon>
        <taxon>Nematocera</taxon>
        <taxon>Culicoidea</taxon>
        <taxon>Culicidae</taxon>
        <taxon>Anophelinae</taxon>
        <taxon>Anopheles</taxon>
        <taxon>culicifacies species complex</taxon>
    </lineage>
</organism>
<name>A0A182LXF1_9DIPT</name>
<dbReference type="EnsemblMetazoa" id="ACUA004283-RA">
    <property type="protein sequence ID" value="ACUA004283-PA"/>
    <property type="gene ID" value="ACUA004283"/>
</dbReference>
<dbReference type="Proteomes" id="UP000075883">
    <property type="component" value="Unassembled WGS sequence"/>
</dbReference>
<reference evidence="1" key="2">
    <citation type="submission" date="2020-05" db="UniProtKB">
        <authorList>
            <consortium name="EnsemblMetazoa"/>
        </authorList>
    </citation>
    <scope>IDENTIFICATION</scope>
    <source>
        <strain evidence="1">A-37</strain>
    </source>
</reference>
<sequence length="104" mass="12049">MVVSLNHFNEQCRSVLHVLGEDLQQIPIFVVIDQNFQLLQYGQILLYLHTARLEPLAQLIVLVITIERNAEYSVWIWLSSTDQNRWNMSIFSYHAATDSICKSG</sequence>